<keyword evidence="1" id="KW-0489">Methyltransferase</keyword>
<protein>
    <submittedName>
        <fullName evidence="1">SAM-dependent methyltransferase</fullName>
    </submittedName>
</protein>
<dbReference type="SUPFAM" id="SSF53335">
    <property type="entry name" value="S-adenosyl-L-methionine-dependent methyltransferases"/>
    <property type="match status" value="1"/>
</dbReference>
<dbReference type="RefSeq" id="WP_344686217.1">
    <property type="nucleotide sequence ID" value="NZ_BAAAUX010000043.1"/>
</dbReference>
<dbReference type="Proteomes" id="UP001500979">
    <property type="component" value="Unassembled WGS sequence"/>
</dbReference>
<comment type="caution">
    <text evidence="1">The sequence shown here is derived from an EMBL/GenBank/DDBJ whole genome shotgun (WGS) entry which is preliminary data.</text>
</comment>
<evidence type="ECO:0000313" key="2">
    <source>
        <dbReference type="Proteomes" id="UP001500979"/>
    </source>
</evidence>
<keyword evidence="1" id="KW-0808">Transferase</keyword>
<accession>A0ABN3VP64</accession>
<name>A0ABN3VP64_9PSEU</name>
<sequence length="278" mass="30517">MSLDEQGARPAVPAEVDTSRPNIARIYDAGLGGKDNFEVDRQVMRAILEVAPDAGVAVRDNREWLIRVTRFLAENAGIRQFVDLGSGLPTAENTHEIAQRIAPDSTVVYVDNDPVVEAHSRALLEENEQTHFVRGDLTDPGELLSESVLGRILDLSEPIALYQIGILHHFADIDRLRAIMRTYVDALAPGSYVAISHFHNPGGEYDEIAKRVGKIMLDSGMGGGYFRSREEIASLFAGVELVEPGLTLAPDWWPDGPRTAPLVVPQRMFLVGLARKNG</sequence>
<evidence type="ECO:0000313" key="1">
    <source>
        <dbReference type="EMBL" id="GAA2820770.1"/>
    </source>
</evidence>
<dbReference type="InterPro" id="IPR029063">
    <property type="entry name" value="SAM-dependent_MTases_sf"/>
</dbReference>
<dbReference type="GO" id="GO:0032259">
    <property type="term" value="P:methylation"/>
    <property type="evidence" value="ECO:0007669"/>
    <property type="project" value="UniProtKB-KW"/>
</dbReference>
<dbReference type="GO" id="GO:0008168">
    <property type="term" value="F:methyltransferase activity"/>
    <property type="evidence" value="ECO:0007669"/>
    <property type="project" value="UniProtKB-KW"/>
</dbReference>
<gene>
    <name evidence="1" type="ORF">GCM10010470_65060</name>
</gene>
<dbReference type="Gene3D" id="3.40.50.150">
    <property type="entry name" value="Vaccinia Virus protein VP39"/>
    <property type="match status" value="1"/>
</dbReference>
<reference evidence="1 2" key="1">
    <citation type="journal article" date="2019" name="Int. J. Syst. Evol. Microbiol.">
        <title>The Global Catalogue of Microorganisms (GCM) 10K type strain sequencing project: providing services to taxonomists for standard genome sequencing and annotation.</title>
        <authorList>
            <consortium name="The Broad Institute Genomics Platform"/>
            <consortium name="The Broad Institute Genome Sequencing Center for Infectious Disease"/>
            <person name="Wu L."/>
            <person name="Ma J."/>
        </authorList>
    </citation>
    <scope>NUCLEOTIDE SEQUENCE [LARGE SCALE GENOMIC DNA]</scope>
    <source>
        <strain evidence="1 2">JCM 9383</strain>
    </source>
</reference>
<proteinExistence type="predicted"/>
<organism evidence="1 2">
    <name type="scientific">Saccharopolyspora taberi</name>
    <dbReference type="NCBI Taxonomy" id="60895"/>
    <lineage>
        <taxon>Bacteria</taxon>
        <taxon>Bacillati</taxon>
        <taxon>Actinomycetota</taxon>
        <taxon>Actinomycetes</taxon>
        <taxon>Pseudonocardiales</taxon>
        <taxon>Pseudonocardiaceae</taxon>
        <taxon>Saccharopolyspora</taxon>
    </lineage>
</organism>
<dbReference type="InterPro" id="IPR006764">
    <property type="entry name" value="SAM_dep_MeTrfase_SAV2177_type"/>
</dbReference>
<dbReference type="EMBL" id="BAAAUX010000043">
    <property type="protein sequence ID" value="GAA2820770.1"/>
    <property type="molecule type" value="Genomic_DNA"/>
</dbReference>
<dbReference type="PIRSF" id="PIRSF017393">
    <property type="entry name" value="MTase_SAV2177"/>
    <property type="match status" value="1"/>
</dbReference>
<dbReference type="Pfam" id="PF04672">
    <property type="entry name" value="Methyltransf_19"/>
    <property type="match status" value="1"/>
</dbReference>
<keyword evidence="2" id="KW-1185">Reference proteome</keyword>